<gene>
    <name evidence="2" type="ORF">EVAR_49955_1</name>
</gene>
<dbReference type="EMBL" id="BGZK01000973">
    <property type="protein sequence ID" value="GBP66980.1"/>
    <property type="molecule type" value="Genomic_DNA"/>
</dbReference>
<sequence>MKRVKGRSAQISEGGHITHTKNIELINMALDNGVEILFIPPHSRHKIKPLNKSFMRFLKKFIGDTVILKKKSREIRNRFRITAKQDTVAVYSASSLNFPSGFLSRIHLSHRGIRDDFKKVRGENEQHFSRGFPPADLQRAGRVEGRRWN</sequence>
<reference evidence="2 3" key="1">
    <citation type="journal article" date="2019" name="Commun. Biol.">
        <title>The bagworm genome reveals a unique fibroin gene that provides high tensile strength.</title>
        <authorList>
            <person name="Kono N."/>
            <person name="Nakamura H."/>
            <person name="Ohtoshi R."/>
            <person name="Tomita M."/>
            <person name="Numata K."/>
            <person name="Arakawa K."/>
        </authorList>
    </citation>
    <scope>NUCLEOTIDE SEQUENCE [LARGE SCALE GENOMIC DNA]</scope>
</reference>
<evidence type="ECO:0000313" key="3">
    <source>
        <dbReference type="Proteomes" id="UP000299102"/>
    </source>
</evidence>
<protein>
    <recommendedName>
        <fullName evidence="4">DDE-1 domain-containing protein</fullName>
    </recommendedName>
</protein>
<evidence type="ECO:0000256" key="1">
    <source>
        <dbReference type="SAM" id="MobiDB-lite"/>
    </source>
</evidence>
<evidence type="ECO:0000313" key="2">
    <source>
        <dbReference type="EMBL" id="GBP66980.1"/>
    </source>
</evidence>
<dbReference type="AlphaFoldDB" id="A0A4C1XV32"/>
<proteinExistence type="predicted"/>
<keyword evidence="3" id="KW-1185">Reference proteome</keyword>
<dbReference type="Proteomes" id="UP000299102">
    <property type="component" value="Unassembled WGS sequence"/>
</dbReference>
<feature type="compositionally biased region" description="Basic and acidic residues" evidence="1">
    <location>
        <begin position="139"/>
        <end position="149"/>
    </location>
</feature>
<accession>A0A4C1XV32</accession>
<feature type="region of interest" description="Disordered" evidence="1">
    <location>
        <begin position="124"/>
        <end position="149"/>
    </location>
</feature>
<evidence type="ECO:0008006" key="4">
    <source>
        <dbReference type="Google" id="ProtNLM"/>
    </source>
</evidence>
<dbReference type="OrthoDB" id="8191755at2759"/>
<name>A0A4C1XV32_EUMVA</name>
<organism evidence="2 3">
    <name type="scientific">Eumeta variegata</name>
    <name type="common">Bagworm moth</name>
    <name type="synonym">Eumeta japonica</name>
    <dbReference type="NCBI Taxonomy" id="151549"/>
    <lineage>
        <taxon>Eukaryota</taxon>
        <taxon>Metazoa</taxon>
        <taxon>Ecdysozoa</taxon>
        <taxon>Arthropoda</taxon>
        <taxon>Hexapoda</taxon>
        <taxon>Insecta</taxon>
        <taxon>Pterygota</taxon>
        <taxon>Neoptera</taxon>
        <taxon>Endopterygota</taxon>
        <taxon>Lepidoptera</taxon>
        <taxon>Glossata</taxon>
        <taxon>Ditrysia</taxon>
        <taxon>Tineoidea</taxon>
        <taxon>Psychidae</taxon>
        <taxon>Oiketicinae</taxon>
        <taxon>Eumeta</taxon>
    </lineage>
</organism>
<comment type="caution">
    <text evidence="2">The sequence shown here is derived from an EMBL/GenBank/DDBJ whole genome shotgun (WGS) entry which is preliminary data.</text>
</comment>